<protein>
    <submittedName>
        <fullName evidence="2">Uncharacterized protein</fullName>
    </submittedName>
</protein>
<gene>
    <name evidence="2" type="ORF">DB30_01392</name>
</gene>
<accession>A0A0C2A4I5</accession>
<feature type="region of interest" description="Disordered" evidence="1">
    <location>
        <begin position="14"/>
        <end position="185"/>
    </location>
</feature>
<feature type="compositionally biased region" description="Pro residues" evidence="1">
    <location>
        <begin position="143"/>
        <end position="164"/>
    </location>
</feature>
<proteinExistence type="predicted"/>
<dbReference type="Proteomes" id="UP000031599">
    <property type="component" value="Unassembled WGS sequence"/>
</dbReference>
<feature type="compositionally biased region" description="Acidic residues" evidence="1">
    <location>
        <begin position="172"/>
        <end position="183"/>
    </location>
</feature>
<name>A0A0C2A4I5_9BACT</name>
<evidence type="ECO:0000313" key="2">
    <source>
        <dbReference type="EMBL" id="KIG18283.1"/>
    </source>
</evidence>
<comment type="caution">
    <text evidence="2">The sequence shown here is derived from an EMBL/GenBank/DDBJ whole genome shotgun (WGS) entry which is preliminary data.</text>
</comment>
<evidence type="ECO:0000256" key="1">
    <source>
        <dbReference type="SAM" id="MobiDB-lite"/>
    </source>
</evidence>
<dbReference type="AlphaFoldDB" id="A0A0C2A4I5"/>
<organism evidence="2 3">
    <name type="scientific">Enhygromyxa salina</name>
    <dbReference type="NCBI Taxonomy" id="215803"/>
    <lineage>
        <taxon>Bacteria</taxon>
        <taxon>Pseudomonadati</taxon>
        <taxon>Myxococcota</taxon>
        <taxon>Polyangia</taxon>
        <taxon>Nannocystales</taxon>
        <taxon>Nannocystaceae</taxon>
        <taxon>Enhygromyxa</taxon>
    </lineage>
</organism>
<feature type="compositionally biased region" description="Acidic residues" evidence="1">
    <location>
        <begin position="55"/>
        <end position="75"/>
    </location>
</feature>
<sequence>MLVAAVALWSLSVLGPPALPPDIGDLPPSQDAEPPATDPTPPSEDVGSGEAEPPVADEDPTVPDEDPTVPDEDPTVPEQDPSAPEQPVEDEAIQVAPDEPPPATDEIAVEPTDATQPGADVPADPPTEAKPDPVVQEPAVQEPAPPSQPTPTPAVAPAPAPVEGPAPAGEADSVEPEAEPAEEESFRPLGGFRLFRLGLAARVGYTHGTSAKNGLFDRDKSIQDSIDNMMVTTSGAGDLGKTRFGGFDYGFILDAEVVGINVWLDFHKFFNPGGMWSLLLGYDHEFGFGKRLRLDVGVAGGLNHVFLGSVLQDLYYDKENPEAVNIGTLGVEGRAMLDLHIKLVGPLYTGPYALLGYHYLWSANVEEVTAEKGLHYSAGWSLRVDLAAPKLIGGRKKKPASPKDP</sequence>
<dbReference type="EMBL" id="JMCC02000013">
    <property type="protein sequence ID" value="KIG18283.1"/>
    <property type="molecule type" value="Genomic_DNA"/>
</dbReference>
<reference evidence="2 3" key="1">
    <citation type="submission" date="2014-12" db="EMBL/GenBank/DDBJ databases">
        <title>Genome assembly of Enhygromyxa salina DSM 15201.</title>
        <authorList>
            <person name="Sharma G."/>
            <person name="Subramanian S."/>
        </authorList>
    </citation>
    <scope>NUCLEOTIDE SEQUENCE [LARGE SCALE GENOMIC DNA]</scope>
    <source>
        <strain evidence="2 3">DSM 15201</strain>
    </source>
</reference>
<evidence type="ECO:0000313" key="3">
    <source>
        <dbReference type="Proteomes" id="UP000031599"/>
    </source>
</evidence>